<accession>A0A2R6NZ61</accession>
<dbReference type="InterPro" id="IPR000719">
    <property type="entry name" value="Prot_kinase_dom"/>
</dbReference>
<feature type="compositionally biased region" description="Polar residues" evidence="11">
    <location>
        <begin position="645"/>
        <end position="662"/>
    </location>
</feature>
<sequence>MAPHASVHQLYRRLETIGKGAYGSVHKGLEIATGNVVALKIINLDTEDDDVGDIQREVALLTQLRDAPNVTQYYGCFLDGPRVWIVMEYAQGGSVRTLMKASKDGTIEEKYVAVIIKEVLTGLSYLHRSSIIHRDLKAANILITAVGKVMICDFGVSALLVTASSKRNTLVGTPHWMAPEVAHASAYDTKADIWSLGIMIYEMIKGSVPNAHIMDQAKLIQMIPRMKPPRLIEGEGSKELREFVTYCLRESPADRLSVDDLLKTKYMKSVKTSLTILKELILRYEVWIQSGGTRASMADPLPWEEEEGLELQSVDDDREGAAWEFDTVRASSSIETSGSDDFLLSSTTDDTSSPNPTIRPPPSKVPSTLRMLFENADTVMDPFKIPGFDTLSSALTPSLLPPPSTHPTRGRGRSRSATSSEHEEEVLTAKQPSFEFPPRVATPKLSPSNGHAGSDELQPLHREQHPPLGPGIPVGGPLGSDNSRPRSPRLPASYREVRSERGLPNIEIPPPDIGAMGKYNPTPPIVLSVSSPEHSVGPRERAVINRQRSKSSAIDAVSPTGMKLQREWTFPSSNDFRFPPSGNNSQPVTPPALPATQSPHQTHNRISPTHASASTSISTSSRSSHQFTHSLDASVLPGRLPSPASLVTPSPVTRSRSATPYTESHGPASNDPANAQKLVTRKPSMTRLASVAVMETVQSSSPLPSRPFGRGREERSGSVADAFPPLPGLKDVLKVIFDGSFNNRLMLTKGVYQIPSLTSEHRLGMSDLLPPSPSTMAHPKISPSPSPLGSVTPADTNHSSPAGMFMNPAASSSSTSLNSLSSLQNYSLTDASFSQSHMRSYSYGALHSSFTSSASDPLMGPPILPLDLADLMHSHDATHLQLARTVEDLAQWLSVVELGLSQILDKANEDTIEEEQEQEDTPAAYTHDLVDPLSFLPSMHPKALVAES</sequence>
<feature type="compositionally biased region" description="Low complexity" evidence="11">
    <location>
        <begin position="607"/>
        <end position="630"/>
    </location>
</feature>
<dbReference type="GO" id="GO:0005737">
    <property type="term" value="C:cytoplasm"/>
    <property type="evidence" value="ECO:0007669"/>
    <property type="project" value="TreeGrafter"/>
</dbReference>
<evidence type="ECO:0000256" key="10">
    <source>
        <dbReference type="PROSITE-ProRule" id="PRU10141"/>
    </source>
</evidence>
<evidence type="ECO:0000256" key="5">
    <source>
        <dbReference type="ARBA" id="ARBA00022741"/>
    </source>
</evidence>
<protein>
    <recommendedName>
        <fullName evidence="2">non-specific serine/threonine protein kinase</fullName>
        <ecNumber evidence="2">2.7.11.1</ecNumber>
    </recommendedName>
</protein>
<dbReference type="EMBL" id="MLYV02000625">
    <property type="protein sequence ID" value="PSR81126.1"/>
    <property type="molecule type" value="Genomic_DNA"/>
</dbReference>
<proteinExistence type="inferred from homology"/>
<comment type="caution">
    <text evidence="13">The sequence shown here is derived from an EMBL/GenBank/DDBJ whole genome shotgun (WGS) entry which is preliminary data.</text>
</comment>
<dbReference type="OrthoDB" id="248923at2759"/>
<dbReference type="Gene3D" id="3.30.200.20">
    <property type="entry name" value="Phosphorylase Kinase, domain 1"/>
    <property type="match status" value="1"/>
</dbReference>
<evidence type="ECO:0000313" key="13">
    <source>
        <dbReference type="EMBL" id="PSR81126.1"/>
    </source>
</evidence>
<keyword evidence="6" id="KW-0418">Kinase</keyword>
<evidence type="ECO:0000256" key="6">
    <source>
        <dbReference type="ARBA" id="ARBA00022777"/>
    </source>
</evidence>
<evidence type="ECO:0000256" key="3">
    <source>
        <dbReference type="ARBA" id="ARBA00022527"/>
    </source>
</evidence>
<dbReference type="EC" id="2.7.11.1" evidence="2"/>
<dbReference type="InterPro" id="IPR050629">
    <property type="entry name" value="STE20/SPS1-PAK"/>
</dbReference>
<evidence type="ECO:0000313" key="14">
    <source>
        <dbReference type="Proteomes" id="UP000186601"/>
    </source>
</evidence>
<dbReference type="PANTHER" id="PTHR48012:SF21">
    <property type="entry name" value="PH DOMAIN-CONTAINING PROTEIN"/>
    <property type="match status" value="1"/>
</dbReference>
<evidence type="ECO:0000256" key="11">
    <source>
        <dbReference type="SAM" id="MobiDB-lite"/>
    </source>
</evidence>
<dbReference type="InterPro" id="IPR008271">
    <property type="entry name" value="Ser/Thr_kinase_AS"/>
</dbReference>
<feature type="domain" description="Protein kinase" evidence="12">
    <location>
        <begin position="11"/>
        <end position="267"/>
    </location>
</feature>
<feature type="region of interest" description="Disordered" evidence="11">
    <location>
        <begin position="394"/>
        <end position="498"/>
    </location>
</feature>
<comment type="catalytic activity">
    <reaction evidence="9">
        <text>L-seryl-[protein] + ATP = O-phospho-L-seryl-[protein] + ADP + H(+)</text>
        <dbReference type="Rhea" id="RHEA:17989"/>
        <dbReference type="Rhea" id="RHEA-COMP:9863"/>
        <dbReference type="Rhea" id="RHEA-COMP:11604"/>
        <dbReference type="ChEBI" id="CHEBI:15378"/>
        <dbReference type="ChEBI" id="CHEBI:29999"/>
        <dbReference type="ChEBI" id="CHEBI:30616"/>
        <dbReference type="ChEBI" id="CHEBI:83421"/>
        <dbReference type="ChEBI" id="CHEBI:456216"/>
        <dbReference type="EC" id="2.7.11.1"/>
    </reaction>
</comment>
<dbReference type="InterPro" id="IPR011009">
    <property type="entry name" value="Kinase-like_dom_sf"/>
</dbReference>
<evidence type="ECO:0000256" key="4">
    <source>
        <dbReference type="ARBA" id="ARBA00022679"/>
    </source>
</evidence>
<dbReference type="GO" id="GO:0005524">
    <property type="term" value="F:ATP binding"/>
    <property type="evidence" value="ECO:0007669"/>
    <property type="project" value="UniProtKB-UniRule"/>
</dbReference>
<evidence type="ECO:0000256" key="1">
    <source>
        <dbReference type="ARBA" id="ARBA00008874"/>
    </source>
</evidence>
<organism evidence="13 14">
    <name type="scientific">Hermanssonia centrifuga</name>
    <dbReference type="NCBI Taxonomy" id="98765"/>
    <lineage>
        <taxon>Eukaryota</taxon>
        <taxon>Fungi</taxon>
        <taxon>Dikarya</taxon>
        <taxon>Basidiomycota</taxon>
        <taxon>Agaricomycotina</taxon>
        <taxon>Agaricomycetes</taxon>
        <taxon>Polyporales</taxon>
        <taxon>Meruliaceae</taxon>
        <taxon>Hermanssonia</taxon>
    </lineage>
</organism>
<feature type="compositionally biased region" description="Polar residues" evidence="11">
    <location>
        <begin position="787"/>
        <end position="800"/>
    </location>
</feature>
<dbReference type="SUPFAM" id="SSF56112">
    <property type="entry name" value="Protein kinase-like (PK-like)"/>
    <property type="match status" value="1"/>
</dbReference>
<dbReference type="PROSITE" id="PS00107">
    <property type="entry name" value="PROTEIN_KINASE_ATP"/>
    <property type="match status" value="1"/>
</dbReference>
<keyword evidence="5 10" id="KW-0547">Nucleotide-binding</keyword>
<dbReference type="STRING" id="98765.A0A2R6NZ61"/>
<reference evidence="13 14" key="1">
    <citation type="submission" date="2018-02" db="EMBL/GenBank/DDBJ databases">
        <title>Genome sequence of the basidiomycete white-rot fungus Phlebia centrifuga.</title>
        <authorList>
            <person name="Granchi Z."/>
            <person name="Peng M."/>
            <person name="de Vries R.P."/>
            <person name="Hilden K."/>
            <person name="Makela M.R."/>
            <person name="Grigoriev I."/>
            <person name="Riley R."/>
        </authorList>
    </citation>
    <scope>NUCLEOTIDE SEQUENCE [LARGE SCALE GENOMIC DNA]</scope>
    <source>
        <strain evidence="13 14">FBCC195</strain>
    </source>
</reference>
<dbReference type="PROSITE" id="PS50011">
    <property type="entry name" value="PROTEIN_KINASE_DOM"/>
    <property type="match status" value="1"/>
</dbReference>
<dbReference type="Proteomes" id="UP000186601">
    <property type="component" value="Unassembled WGS sequence"/>
</dbReference>
<keyword evidence="3" id="KW-0723">Serine/threonine-protein kinase</keyword>
<comment type="catalytic activity">
    <reaction evidence="8">
        <text>L-threonyl-[protein] + ATP = O-phospho-L-threonyl-[protein] + ADP + H(+)</text>
        <dbReference type="Rhea" id="RHEA:46608"/>
        <dbReference type="Rhea" id="RHEA-COMP:11060"/>
        <dbReference type="Rhea" id="RHEA-COMP:11605"/>
        <dbReference type="ChEBI" id="CHEBI:15378"/>
        <dbReference type="ChEBI" id="CHEBI:30013"/>
        <dbReference type="ChEBI" id="CHEBI:30616"/>
        <dbReference type="ChEBI" id="CHEBI:61977"/>
        <dbReference type="ChEBI" id="CHEBI:456216"/>
        <dbReference type="EC" id="2.7.11.1"/>
    </reaction>
</comment>
<feature type="compositionally biased region" description="Low complexity" evidence="11">
    <location>
        <begin position="336"/>
        <end position="353"/>
    </location>
</feature>
<keyword evidence="7 10" id="KW-0067">ATP-binding</keyword>
<evidence type="ECO:0000259" key="12">
    <source>
        <dbReference type="PROSITE" id="PS50011"/>
    </source>
</evidence>
<feature type="region of interest" description="Disordered" evidence="11">
    <location>
        <begin position="696"/>
        <end position="722"/>
    </location>
</feature>
<dbReference type="SMART" id="SM00220">
    <property type="entry name" value="S_TKc"/>
    <property type="match status" value="1"/>
</dbReference>
<dbReference type="PANTHER" id="PTHR48012">
    <property type="entry name" value="STERILE20-LIKE KINASE, ISOFORM B-RELATED"/>
    <property type="match status" value="1"/>
</dbReference>
<dbReference type="PROSITE" id="PS00108">
    <property type="entry name" value="PROTEIN_KINASE_ST"/>
    <property type="match status" value="1"/>
</dbReference>
<dbReference type="Pfam" id="PF00069">
    <property type="entry name" value="Pkinase"/>
    <property type="match status" value="1"/>
</dbReference>
<dbReference type="FunFam" id="1.10.510.10:FF:000499">
    <property type="entry name" value="Serine/threonine-protein kinase KIC1"/>
    <property type="match status" value="1"/>
</dbReference>
<dbReference type="AlphaFoldDB" id="A0A2R6NZ61"/>
<evidence type="ECO:0000256" key="7">
    <source>
        <dbReference type="ARBA" id="ARBA00022840"/>
    </source>
</evidence>
<evidence type="ECO:0000256" key="9">
    <source>
        <dbReference type="ARBA" id="ARBA00048679"/>
    </source>
</evidence>
<gene>
    <name evidence="13" type="ORF">PHLCEN_2v6461</name>
</gene>
<feature type="region of interest" description="Disordered" evidence="11">
    <location>
        <begin position="571"/>
        <end position="676"/>
    </location>
</feature>
<feature type="compositionally biased region" description="Polar residues" evidence="11">
    <location>
        <begin position="595"/>
        <end position="606"/>
    </location>
</feature>
<feature type="region of interest" description="Disordered" evidence="11">
    <location>
        <begin position="769"/>
        <end position="807"/>
    </location>
</feature>
<evidence type="ECO:0000256" key="2">
    <source>
        <dbReference type="ARBA" id="ARBA00012513"/>
    </source>
</evidence>
<comment type="similarity">
    <text evidence="1">Belongs to the protein kinase superfamily. STE Ser/Thr protein kinase family. STE20 subfamily.</text>
</comment>
<keyword evidence="4" id="KW-0808">Transferase</keyword>
<dbReference type="InterPro" id="IPR017441">
    <property type="entry name" value="Protein_kinase_ATP_BS"/>
</dbReference>
<name>A0A2R6NZ61_9APHY</name>
<keyword evidence="14" id="KW-1185">Reference proteome</keyword>
<dbReference type="GO" id="GO:0004674">
    <property type="term" value="F:protein serine/threonine kinase activity"/>
    <property type="evidence" value="ECO:0007669"/>
    <property type="project" value="UniProtKB-KW"/>
</dbReference>
<feature type="region of interest" description="Disordered" evidence="11">
    <location>
        <begin position="334"/>
        <end position="367"/>
    </location>
</feature>
<feature type="compositionally biased region" description="Polar residues" evidence="11">
    <location>
        <begin position="571"/>
        <end position="587"/>
    </location>
</feature>
<dbReference type="Gene3D" id="1.10.510.10">
    <property type="entry name" value="Transferase(Phosphotransferase) domain 1"/>
    <property type="match status" value="1"/>
</dbReference>
<feature type="binding site" evidence="10">
    <location>
        <position position="40"/>
    </location>
    <ligand>
        <name>ATP</name>
        <dbReference type="ChEBI" id="CHEBI:30616"/>
    </ligand>
</feature>
<evidence type="ECO:0000256" key="8">
    <source>
        <dbReference type="ARBA" id="ARBA00047899"/>
    </source>
</evidence>